<dbReference type="Gene3D" id="3.10.450.50">
    <property type="match status" value="1"/>
</dbReference>
<dbReference type="Proteomes" id="UP000217446">
    <property type="component" value="Unassembled WGS sequence"/>
</dbReference>
<evidence type="ECO:0000259" key="2">
    <source>
        <dbReference type="Pfam" id="PF13577"/>
    </source>
</evidence>
<dbReference type="SUPFAM" id="SSF54427">
    <property type="entry name" value="NTF2-like"/>
    <property type="match status" value="1"/>
</dbReference>
<keyword evidence="4" id="KW-1185">Reference proteome</keyword>
<dbReference type="Pfam" id="PF13577">
    <property type="entry name" value="SnoaL_4"/>
    <property type="match status" value="1"/>
</dbReference>
<sequence>MTETEELRAAVELLAAKVHALEDQVEIMQLVAQYGPAVDSGSGEAAADLWTEDGVFDAVPHLRMEGREGVLGMVHGAGHQSVIHNGCGHVLTVPHIVVDGDRATGRSHALHLRWDADAGRFWVFQVSANTWRWARTPQGWRIAERINANLDGTEGPRAMLAPPADRAQQDAATSADDPPAPSDAPPAPPPMTL</sequence>
<name>A0A250VH89_STROL</name>
<feature type="compositionally biased region" description="Low complexity" evidence="1">
    <location>
        <begin position="161"/>
        <end position="177"/>
    </location>
</feature>
<proteinExistence type="predicted"/>
<feature type="region of interest" description="Disordered" evidence="1">
    <location>
        <begin position="152"/>
        <end position="193"/>
    </location>
</feature>
<protein>
    <recommendedName>
        <fullName evidence="2">SnoaL-like domain-containing protein</fullName>
    </recommendedName>
</protein>
<evidence type="ECO:0000313" key="3">
    <source>
        <dbReference type="EMBL" id="GAX53446.1"/>
    </source>
</evidence>
<feature type="domain" description="SnoaL-like" evidence="2">
    <location>
        <begin position="20"/>
        <end position="145"/>
    </location>
</feature>
<evidence type="ECO:0000256" key="1">
    <source>
        <dbReference type="SAM" id="MobiDB-lite"/>
    </source>
</evidence>
<dbReference type="InterPro" id="IPR032710">
    <property type="entry name" value="NTF2-like_dom_sf"/>
</dbReference>
<dbReference type="CDD" id="cd00531">
    <property type="entry name" value="NTF2_like"/>
    <property type="match status" value="1"/>
</dbReference>
<feature type="compositionally biased region" description="Pro residues" evidence="1">
    <location>
        <begin position="178"/>
        <end position="193"/>
    </location>
</feature>
<organism evidence="3 4">
    <name type="scientific">Streptomyces olivochromogenes</name>
    <dbReference type="NCBI Taxonomy" id="1963"/>
    <lineage>
        <taxon>Bacteria</taxon>
        <taxon>Bacillati</taxon>
        <taxon>Actinomycetota</taxon>
        <taxon>Actinomycetes</taxon>
        <taxon>Kitasatosporales</taxon>
        <taxon>Streptomycetaceae</taxon>
        <taxon>Streptomyces</taxon>
    </lineage>
</organism>
<accession>A0A250VH89</accession>
<gene>
    <name evidence="3" type="ORF">SO3561_04974</name>
</gene>
<reference evidence="4" key="1">
    <citation type="submission" date="2017-05" db="EMBL/GenBank/DDBJ databases">
        <title>Streptomyces olivochromogenes NBRC 3561 whole genome shotgun sequence.</title>
        <authorList>
            <person name="Dohra H."/>
            <person name="Kodani S."/>
        </authorList>
    </citation>
    <scope>NUCLEOTIDE SEQUENCE [LARGE SCALE GENOMIC DNA]</scope>
    <source>
        <strain evidence="4">NBRC 3561</strain>
    </source>
</reference>
<dbReference type="AlphaFoldDB" id="A0A250VH89"/>
<dbReference type="InterPro" id="IPR037401">
    <property type="entry name" value="SnoaL-like"/>
</dbReference>
<dbReference type="EMBL" id="BDQI01000010">
    <property type="protein sequence ID" value="GAX53446.1"/>
    <property type="molecule type" value="Genomic_DNA"/>
</dbReference>
<comment type="caution">
    <text evidence="3">The sequence shown here is derived from an EMBL/GenBank/DDBJ whole genome shotgun (WGS) entry which is preliminary data.</text>
</comment>
<evidence type="ECO:0000313" key="4">
    <source>
        <dbReference type="Proteomes" id="UP000217446"/>
    </source>
</evidence>
<dbReference type="RefSeq" id="WP_079065174.1">
    <property type="nucleotide sequence ID" value="NZ_BDQI01000010.1"/>
</dbReference>